<dbReference type="Proteomes" id="UP001497535">
    <property type="component" value="Unassembled WGS sequence"/>
</dbReference>
<name>A0ACB1AZK1_MELEN</name>
<evidence type="ECO:0000313" key="2">
    <source>
        <dbReference type="Proteomes" id="UP001497535"/>
    </source>
</evidence>
<dbReference type="EMBL" id="CAVMJV010000141">
    <property type="protein sequence ID" value="CAK5111824.1"/>
    <property type="molecule type" value="Genomic_DNA"/>
</dbReference>
<gene>
    <name evidence="1" type="ORF">MENTE1834_LOCUS44763</name>
</gene>
<organism evidence="1 2">
    <name type="scientific">Meloidogyne enterolobii</name>
    <name type="common">Root-knot nematode worm</name>
    <name type="synonym">Meloidogyne mayaguensis</name>
    <dbReference type="NCBI Taxonomy" id="390850"/>
    <lineage>
        <taxon>Eukaryota</taxon>
        <taxon>Metazoa</taxon>
        <taxon>Ecdysozoa</taxon>
        <taxon>Nematoda</taxon>
        <taxon>Chromadorea</taxon>
        <taxon>Rhabditida</taxon>
        <taxon>Tylenchina</taxon>
        <taxon>Tylenchomorpha</taxon>
        <taxon>Tylenchoidea</taxon>
        <taxon>Meloidogynidae</taxon>
        <taxon>Meloidogyninae</taxon>
        <taxon>Meloidogyne</taxon>
    </lineage>
</organism>
<accession>A0ACB1AZK1</accession>
<evidence type="ECO:0000313" key="1">
    <source>
        <dbReference type="EMBL" id="CAK5111824.1"/>
    </source>
</evidence>
<protein>
    <submittedName>
        <fullName evidence="1">Uncharacterized protein</fullName>
    </submittedName>
</protein>
<proteinExistence type="predicted"/>
<keyword evidence="2" id="KW-1185">Reference proteome</keyword>
<sequence length="54" mass="6522">MIVSWIFSSLHFHYSRKEEISEVKGFEKEKNVQIKPRSFLKAYHLSQYTIYLPS</sequence>
<comment type="caution">
    <text evidence="1">The sequence shown here is derived from an EMBL/GenBank/DDBJ whole genome shotgun (WGS) entry which is preliminary data.</text>
</comment>
<reference evidence="1" key="1">
    <citation type="submission" date="2023-11" db="EMBL/GenBank/DDBJ databases">
        <authorList>
            <person name="Poullet M."/>
        </authorList>
    </citation>
    <scope>NUCLEOTIDE SEQUENCE</scope>
    <source>
        <strain evidence="1">E1834</strain>
    </source>
</reference>